<accession>A0A1Y6C5T7</accession>
<evidence type="ECO:0000256" key="1">
    <source>
        <dbReference type="ARBA" id="ARBA00023004"/>
    </source>
</evidence>
<dbReference type="PANTHER" id="PTHR36577">
    <property type="entry name" value="DUF521 DOMAIN PROTEIN (AFU_ORTHOLOGUE AFUA_6G00490)"/>
    <property type="match status" value="1"/>
</dbReference>
<organism evidence="4 5">
    <name type="scientific">Tistlia consotensis USBA 355</name>
    <dbReference type="NCBI Taxonomy" id="560819"/>
    <lineage>
        <taxon>Bacteria</taxon>
        <taxon>Pseudomonadati</taxon>
        <taxon>Pseudomonadota</taxon>
        <taxon>Alphaproteobacteria</taxon>
        <taxon>Rhodospirillales</taxon>
        <taxon>Rhodovibrionaceae</taxon>
        <taxon>Tistlia</taxon>
    </lineage>
</organism>
<dbReference type="Proteomes" id="UP000192917">
    <property type="component" value="Unassembled WGS sequence"/>
</dbReference>
<name>A0A1Y6C5T7_9PROT</name>
<dbReference type="AlphaFoldDB" id="A0A1Y6C5T7"/>
<dbReference type="PANTHER" id="PTHR36577:SF3">
    <property type="entry name" value="DUF521 DOMAIN PROTEIN (AFU_ORTHOLOGUE AFUA_6G00490)"/>
    <property type="match status" value="1"/>
</dbReference>
<dbReference type="RefSeq" id="WP_085123736.1">
    <property type="nucleotide sequence ID" value="NZ_FWZX01000013.1"/>
</dbReference>
<keyword evidence="2" id="KW-0456">Lyase</keyword>
<evidence type="ECO:0000259" key="3">
    <source>
        <dbReference type="Pfam" id="PF04412"/>
    </source>
</evidence>
<reference evidence="4 5" key="1">
    <citation type="submission" date="2017-04" db="EMBL/GenBank/DDBJ databases">
        <authorList>
            <person name="Afonso C.L."/>
            <person name="Miller P.J."/>
            <person name="Scott M.A."/>
            <person name="Spackman E."/>
            <person name="Goraichik I."/>
            <person name="Dimitrov K.M."/>
            <person name="Suarez D.L."/>
            <person name="Swayne D.E."/>
        </authorList>
    </citation>
    <scope>NUCLEOTIDE SEQUENCE [LARGE SCALE GENOMIC DNA]</scope>
    <source>
        <strain evidence="4 5">USBA 355</strain>
    </source>
</reference>
<feature type="domain" description="Phosphomevalonate dehydratase large subunit-like" evidence="3">
    <location>
        <begin position="3"/>
        <end position="402"/>
    </location>
</feature>
<proteinExistence type="predicted"/>
<dbReference type="STRING" id="560819.SAMN05428998_11357"/>
<evidence type="ECO:0000256" key="2">
    <source>
        <dbReference type="ARBA" id="ARBA00023239"/>
    </source>
</evidence>
<keyword evidence="5" id="KW-1185">Reference proteome</keyword>
<dbReference type="Pfam" id="PF04412">
    <property type="entry name" value="AcnX"/>
    <property type="match status" value="1"/>
</dbReference>
<dbReference type="GO" id="GO:0016829">
    <property type="term" value="F:lyase activity"/>
    <property type="evidence" value="ECO:0007669"/>
    <property type="project" value="UniProtKB-KW"/>
</dbReference>
<keyword evidence="1" id="KW-0408">Iron</keyword>
<gene>
    <name evidence="4" type="ORF">SAMN05428998_11357</name>
</gene>
<protein>
    <submittedName>
        <fullName evidence="4">Predicted aconitase subunit 1</fullName>
    </submittedName>
</protein>
<dbReference type="EMBL" id="FWZX01000013">
    <property type="protein sequence ID" value="SMF38669.1"/>
    <property type="molecule type" value="Genomic_DNA"/>
</dbReference>
<sequence length="417" mass="42931">MLALTAEERAIAGGRDGTGAALALRLVAEAGRLLGAERLIPVASAHIDGCLYHGDGGTEFAERLVEGGARVAVPSTTNVGALDLLRPENVRLQGHERAMALRLMKAHEALGCRPSWTCAPYQAGHRPAAGTDVAWGESNAVAFVNSVLGARSNRYGDFLDLACAVAGKAPDYGLHRAEARRATVLVELAGFNPALFAEEAFYPVLGAWYGRAIGEAIGVIAGLPAGLAEDRLKAFGAAAASTGAVALFHVAGVTPEAPDAATALGGLPPAALLRPDAAALLAVRAGLSTSDSERLDAVALGSPHFSFAEFEALAAALAGRHSRVPVYACTGRHTLARLESAGLTGPLQQAGVRLVADTCVVVTPILEGFEGVLMTNSGKFAHYAPGNTGYGVVFGSLRDCVESAVAGRVLRDESLWT</sequence>
<evidence type="ECO:0000313" key="5">
    <source>
        <dbReference type="Proteomes" id="UP000192917"/>
    </source>
</evidence>
<evidence type="ECO:0000313" key="4">
    <source>
        <dbReference type="EMBL" id="SMF38669.1"/>
    </source>
</evidence>
<dbReference type="InterPro" id="IPR007506">
    <property type="entry name" value="PMDh-L-like_dom"/>
</dbReference>